<feature type="domain" description="Integrase catalytic" evidence="4">
    <location>
        <begin position="1355"/>
        <end position="1526"/>
    </location>
</feature>
<feature type="region of interest" description="Disordered" evidence="2">
    <location>
        <begin position="922"/>
        <end position="954"/>
    </location>
</feature>
<dbReference type="SUPFAM" id="SSF53098">
    <property type="entry name" value="Ribonuclease H-like"/>
    <property type="match status" value="1"/>
</dbReference>
<feature type="region of interest" description="Disordered" evidence="2">
    <location>
        <begin position="549"/>
        <end position="568"/>
    </location>
</feature>
<dbReference type="PROSITE" id="PS50158">
    <property type="entry name" value="ZF_CCHC"/>
    <property type="match status" value="1"/>
</dbReference>
<evidence type="ECO:0000259" key="4">
    <source>
        <dbReference type="PROSITE" id="PS50994"/>
    </source>
</evidence>
<feature type="region of interest" description="Disordered" evidence="2">
    <location>
        <begin position="374"/>
        <end position="405"/>
    </location>
</feature>
<feature type="compositionally biased region" description="Basic and acidic residues" evidence="2">
    <location>
        <begin position="780"/>
        <end position="805"/>
    </location>
</feature>
<dbReference type="InterPro" id="IPR036875">
    <property type="entry name" value="Znf_CCHC_sf"/>
</dbReference>
<keyword evidence="1" id="KW-0479">Metal-binding</keyword>
<dbReference type="GO" id="GO:0003676">
    <property type="term" value="F:nucleic acid binding"/>
    <property type="evidence" value="ECO:0007669"/>
    <property type="project" value="InterPro"/>
</dbReference>
<feature type="compositionally biased region" description="Acidic residues" evidence="2">
    <location>
        <begin position="378"/>
        <end position="387"/>
    </location>
</feature>
<keyword evidence="1" id="KW-0863">Zinc-finger</keyword>
<dbReference type="SMART" id="SM00343">
    <property type="entry name" value="ZnF_C2HC"/>
    <property type="match status" value="1"/>
</dbReference>
<keyword evidence="8" id="KW-1185">Reference proteome</keyword>
<dbReference type="Gene3D" id="3.30.420.10">
    <property type="entry name" value="Ribonuclease H-like superfamily/Ribonuclease H"/>
    <property type="match status" value="1"/>
</dbReference>
<feature type="region of interest" description="Disordered" evidence="2">
    <location>
        <begin position="1659"/>
        <end position="1822"/>
    </location>
</feature>
<evidence type="ECO:0000313" key="8">
    <source>
        <dbReference type="Proteomes" id="UP001152797"/>
    </source>
</evidence>
<feature type="domain" description="CCHC-type" evidence="3">
    <location>
        <begin position="440"/>
        <end position="455"/>
    </location>
</feature>
<evidence type="ECO:0000259" key="3">
    <source>
        <dbReference type="PROSITE" id="PS50158"/>
    </source>
</evidence>
<sequence>MTLFTCSCTAALEPRQNSFEPALQPDLGDQGHPTCAISFGHFVHPISLSFSFVIPFGGLWLVVGLVNLPAPALVAEQDFQHQQHLPELYEIYKDTCSWFYTYFRDKANIWGIGSIQTEPEPEVREDLDARRSFNEKLQAVITLAPQVGHCFLEIGYLYGRQEPRRRERQLLGAEGRPLGELPVELEEKNGVDPERDGFGLPTVDEESASEGPDSEAPTVNASPDTSERRRRYARIPTDDPGQPPAEDDDLVLSVSDSFILEQLRGWRLLTSASLSTDEWRDVLGTTQGKLDYVSISDALQVLYGEQMTGGTRLQPGHPQQPLYHGQHLQAYIADEHYDDDWSSMSSSSSWDEWGDDGWSSWNAALTWSEDPWSYDGWWPEDGEDEADANAAQEGDPNASETSAAEAQKMEQLLADGRSWSQAQRATAAMKKDRGFGRAACFICGSTQHLARECPDRLSPHGVSKSKGKGKKGLRYMEDEWHDWIYAMQKGKSKSKGKSYKGKSFDPWKGKGKGKAPVNAYALNHYGLEMELQTQHNGPVEHAMLATKKVATPRKTQIPRQIPPGSGMIDSGATCSAGPETSVQRLVTKIMEADAAAQIRVETKDQPRFRFGSGKWGQALYKLTVSSSITGSTRSFSCFALDPEERHEDWFTMDMLVPVLVGMDWLKEAGAVLDFNDGHCFLPLMNGVVLNLPQNQKGHYMLDVVEYLTDGLRNSKGHAAVHVMLEEPDEKPEVINDHSIEFFPVQFSDIFVSENASVDGKFSQAFEYMVNRRMKLSSNSSDKDKSDMQPPDESRRMEGDPRDPRHQRSQWPCKGTHAPSKEMSNRYGIWVNCLQCGYRLWYKPRVGSPANSMVTMNGTNVKRALDELQGLLPPQAMPTEELVRAMIEKVVAEERIKTMLMDFEKTMQKNVEKINKAKSAATAAKAKGCASPIQRPRTPTPEPGPSPASSGWQQVSPSRMDLNMAFEHLTTEEKERLMQLAAERAVQPVINVNISSDTELVVYQKPPMLWEMFCSPDSELTNQALKAGLCAYRINLAGGFDLYRKNTYDGLRQLRRRHKPKKFWISTPCTFYCDWTDLNYHNRREVLFERRRKEKSMHLKVMDFAEEALLEDETADLYWEWPRRCRAWKEPHVEEFKTRLFKKCGRNLYLCQIDGCRYGMKDSHGNIIKKSWQILTTDVVFYTMFRLKVCLQNHEHAQIHGLETTRSAYYPTALCRSIAQLWRRTLIPDRWIKMLSTPVVMDPFKELCDGDDHQAHLCSGLPDGDLFMGDDENVPDDAVVPAEVQPSEQDQRAWRAKLDRFHRQAGHPTARNMARMMADAQLPRWKIKMALEHVCPYCQEQKGGGISSKQINPASMRNLPGPWEQVGIDVSEWEVPGENIKVKFVIMMDLCTKYKVTDVLFKNKHGTIKNESAEEMIRSVSLRWLSDKPRPRILVPDNAKSLTAKKFVDYMSDLGIEVIYPPDHESWAHGLVERGHQLVKETASRIHASSPDQDPEISLALATAAVNSTEYNKGYSSIQWAFGRQAELTDDELRQIKNTTVKQPRRNFDLAQPVMVWRKFLPPKFHKGPRGGVKRTVKPRWIGPGRLVLHELIPGQVEGDPIPIVWVVIGKTLYGCSVFSVRPLSDREQAHEEATNAIDPNKWKQLSDIIPKREYVDIEHEQPADGETEEFDLPEHPPDMRTVGTSSSRSSSRFPGVPYYVPDFSKVGPTGPMPPMRISGKKKPSDVYEQPEMVNDYGDEQAARSPSYAPTTPARDPEPIDLEDDDFGNMPHGPLREDRRLSTTSSTPMVENKEPYLDSPEDGLPDPVPEPESKRARYEDEDDKEDMYMKQLQIFNQIDSGYLMDIELDLASNRQKKAFQRNPSLYLAKKLAGSEVCFRRLSANEKELFKRAMNSEVSSFIKTEAVCRCLSFEEQQEAKRSGRVLKSRWVLVWKSVPEESRAEALADARENENTVHSSDGTRLDMSTAFLQTRKTEEDRRSWMQGVPELNRALGAEPHEAVRILKNVCGNATAPRGLWEDVDKTFCALGAKRLIGDSSFWIWTKPNPNPRNQFDTEQLIGFVGGHVDDFNRAGDLQDPEWLRIREAIDKSYKWGTVKINQYRHTGLDINVKTEGNDFLVKVDQNYYVEGLMDLTIAPERLKRTDNPQLTPDEVSACRAGLGAVQWAATQTQVQACARANLLLSQITSNHDMNTAKEIQELIREVRSNPVSLKFWNHPELEHWQDVTIVTLADQAHANRPSGEQLDVYPLLDGELGSWSAKPSAQMMLKFSLCWRVRTQTLERDSCGANSTHGAPIGDDVLNSANNMVKTIYGIVGTDSKGGFDAVTRSEGPMLGLTNARSALQAYQLREQLDHGGAKLIWLAGDWNLSDALTKKPQVARQSLLQFLRNFVWRLHYDPKFVTSEKKAKQQGRGALQQMRDLQALQPITYAMTF</sequence>
<dbReference type="OrthoDB" id="1111734at2759"/>
<accession>A0A9P1C818</accession>
<dbReference type="EMBL" id="CAMXCT030001075">
    <property type="protein sequence ID" value="CAL4773665.1"/>
    <property type="molecule type" value="Genomic_DNA"/>
</dbReference>
<evidence type="ECO:0000256" key="2">
    <source>
        <dbReference type="SAM" id="MobiDB-lite"/>
    </source>
</evidence>
<feature type="region of interest" description="Disordered" evidence="2">
    <location>
        <begin position="181"/>
        <end position="249"/>
    </location>
</feature>
<dbReference type="InterPro" id="IPR001584">
    <property type="entry name" value="Integrase_cat-core"/>
</dbReference>
<keyword evidence="1" id="KW-0862">Zinc</keyword>
<dbReference type="Proteomes" id="UP001152797">
    <property type="component" value="Unassembled WGS sequence"/>
</dbReference>
<protein>
    <submittedName>
        <fullName evidence="7">Copia protein</fullName>
    </submittedName>
</protein>
<reference evidence="5" key="1">
    <citation type="submission" date="2022-10" db="EMBL/GenBank/DDBJ databases">
        <authorList>
            <person name="Chen Y."/>
            <person name="Dougan E. K."/>
            <person name="Chan C."/>
            <person name="Rhodes N."/>
            <person name="Thang M."/>
        </authorList>
    </citation>
    <scope>NUCLEOTIDE SEQUENCE</scope>
</reference>
<dbReference type="InterPro" id="IPR036397">
    <property type="entry name" value="RNaseH_sf"/>
</dbReference>
<dbReference type="InterPro" id="IPR012337">
    <property type="entry name" value="RNaseH-like_sf"/>
</dbReference>
<dbReference type="GO" id="GO:0015074">
    <property type="term" value="P:DNA integration"/>
    <property type="evidence" value="ECO:0007669"/>
    <property type="project" value="InterPro"/>
</dbReference>
<feature type="compositionally biased region" description="Basic and acidic residues" evidence="2">
    <location>
        <begin position="185"/>
        <end position="197"/>
    </location>
</feature>
<organism evidence="5">
    <name type="scientific">Cladocopium goreaui</name>
    <dbReference type="NCBI Taxonomy" id="2562237"/>
    <lineage>
        <taxon>Eukaryota</taxon>
        <taxon>Sar</taxon>
        <taxon>Alveolata</taxon>
        <taxon>Dinophyceae</taxon>
        <taxon>Suessiales</taxon>
        <taxon>Symbiodiniaceae</taxon>
        <taxon>Cladocopium</taxon>
    </lineage>
</organism>
<name>A0A9P1C818_9DINO</name>
<dbReference type="InterPro" id="IPR001878">
    <property type="entry name" value="Znf_CCHC"/>
</dbReference>
<dbReference type="EMBL" id="CAMXCT010001075">
    <property type="protein sequence ID" value="CAI3986353.1"/>
    <property type="molecule type" value="Genomic_DNA"/>
</dbReference>
<proteinExistence type="predicted"/>
<evidence type="ECO:0000256" key="1">
    <source>
        <dbReference type="PROSITE-ProRule" id="PRU00047"/>
    </source>
</evidence>
<evidence type="ECO:0000313" key="6">
    <source>
        <dbReference type="EMBL" id="CAL1139728.1"/>
    </source>
</evidence>
<evidence type="ECO:0000313" key="5">
    <source>
        <dbReference type="EMBL" id="CAI3986353.1"/>
    </source>
</evidence>
<reference evidence="6" key="2">
    <citation type="submission" date="2024-04" db="EMBL/GenBank/DDBJ databases">
        <authorList>
            <person name="Chen Y."/>
            <person name="Shah S."/>
            <person name="Dougan E. K."/>
            <person name="Thang M."/>
            <person name="Chan C."/>
        </authorList>
    </citation>
    <scope>NUCLEOTIDE SEQUENCE [LARGE SCALE GENOMIC DNA]</scope>
</reference>
<feature type="region of interest" description="Disordered" evidence="2">
    <location>
        <begin position="775"/>
        <end position="820"/>
    </location>
</feature>
<dbReference type="GO" id="GO:0008270">
    <property type="term" value="F:zinc ion binding"/>
    <property type="evidence" value="ECO:0007669"/>
    <property type="project" value="UniProtKB-KW"/>
</dbReference>
<dbReference type="SUPFAM" id="SSF57756">
    <property type="entry name" value="Retrovirus zinc finger-like domains"/>
    <property type="match status" value="1"/>
</dbReference>
<evidence type="ECO:0000313" key="7">
    <source>
        <dbReference type="EMBL" id="CAL4773665.1"/>
    </source>
</evidence>
<dbReference type="PROSITE" id="PS50994">
    <property type="entry name" value="INTEGRASE"/>
    <property type="match status" value="1"/>
</dbReference>
<comment type="caution">
    <text evidence="5">The sequence shown here is derived from an EMBL/GenBank/DDBJ whole genome shotgun (WGS) entry which is preliminary data.</text>
</comment>
<gene>
    <name evidence="5" type="ORF">C1SCF055_LOCUS13714</name>
</gene>
<dbReference type="EMBL" id="CAMXCT020001075">
    <property type="protein sequence ID" value="CAL1139728.1"/>
    <property type="molecule type" value="Genomic_DNA"/>
</dbReference>